<dbReference type="EC" id="2.4.1.-" evidence="10"/>
<keyword evidence="7 10" id="KW-1133">Transmembrane helix</keyword>
<keyword evidence="6 10" id="KW-0735">Signal-anchor</keyword>
<protein>
    <recommendedName>
        <fullName evidence="10">Hexosyltransferase</fullName>
        <ecNumber evidence="10">2.4.1.-</ecNumber>
    </recommendedName>
</protein>
<name>A0A9N8WFW0_FUNMO</name>
<comment type="subcellular location">
    <subcellularLocation>
        <location evidence="1 10">Golgi apparatus membrane</location>
        <topology evidence="1 10">Single-pass type II membrane protein</topology>
    </subcellularLocation>
</comment>
<keyword evidence="8 10" id="KW-0333">Golgi apparatus</keyword>
<feature type="transmembrane region" description="Helical" evidence="10">
    <location>
        <begin position="7"/>
        <end position="24"/>
    </location>
</feature>
<dbReference type="GO" id="GO:0000139">
    <property type="term" value="C:Golgi membrane"/>
    <property type="evidence" value="ECO:0007669"/>
    <property type="project" value="UniProtKB-SubCell"/>
</dbReference>
<evidence type="ECO:0000256" key="5">
    <source>
        <dbReference type="ARBA" id="ARBA00022692"/>
    </source>
</evidence>
<feature type="region of interest" description="Disordered" evidence="11">
    <location>
        <begin position="59"/>
        <end position="83"/>
    </location>
</feature>
<keyword evidence="5 10" id="KW-0812">Transmembrane</keyword>
<proteinExistence type="inferred from homology"/>
<dbReference type="PANTHER" id="PTHR11214:SF351">
    <property type="entry name" value="BETA-1,3-GALACTOSYLTRANSFERASE PVG3"/>
    <property type="match status" value="1"/>
</dbReference>
<dbReference type="PANTHER" id="PTHR11214">
    <property type="entry name" value="BETA-1,3-N-ACETYLGLUCOSAMINYLTRANSFERASE"/>
    <property type="match status" value="1"/>
</dbReference>
<keyword evidence="3 10" id="KW-0328">Glycosyltransferase</keyword>
<dbReference type="GO" id="GO:0016758">
    <property type="term" value="F:hexosyltransferase activity"/>
    <property type="evidence" value="ECO:0007669"/>
    <property type="project" value="InterPro"/>
</dbReference>
<comment type="caution">
    <text evidence="12">The sequence shown here is derived from an EMBL/GenBank/DDBJ whole genome shotgun (WGS) entry which is preliminary data.</text>
</comment>
<accession>A0A9N8WFW0</accession>
<evidence type="ECO:0000256" key="1">
    <source>
        <dbReference type="ARBA" id="ARBA00004323"/>
    </source>
</evidence>
<evidence type="ECO:0000256" key="9">
    <source>
        <dbReference type="ARBA" id="ARBA00023136"/>
    </source>
</evidence>
<evidence type="ECO:0000313" key="12">
    <source>
        <dbReference type="EMBL" id="CAG8481432.1"/>
    </source>
</evidence>
<gene>
    <name evidence="12" type="ORF">FMOSSE_LOCUS3045</name>
</gene>
<evidence type="ECO:0000256" key="2">
    <source>
        <dbReference type="ARBA" id="ARBA00008661"/>
    </source>
</evidence>
<comment type="similarity">
    <text evidence="2 10">Belongs to the glycosyltransferase 31 family.</text>
</comment>
<evidence type="ECO:0000256" key="10">
    <source>
        <dbReference type="RuleBase" id="RU363063"/>
    </source>
</evidence>
<keyword evidence="13" id="KW-1185">Reference proteome</keyword>
<sequence>MASHRPLIFPLIIICFLTVTFFYLEYNSLEDNSNALTSKKEPILFSSSDANNASQLNSTTFKKVSKQTPKKSTSRPKQYGPIPFREKMECDGYHEKKGISFQQLWNWPPVRVFIGIWTVADRFEIRNLIRTLNFKQKQSLILDKVDFKFILGIPPPDDYTPELKSLLTIENNTYGDLIMLDIEENMNNGKAYFYWKWVAGYTDTQYNYVVKADDDAFVHFQNLALNLRPLPREHLYYGLESPDHFIFGELEVLSVDHARMIASSPYNQTEWNGNEDRFLGYWLMNHANSTLIRIPENCLIFNDPRIKRRFCWRPWASPNSIVIHRLKEIPAWKSVIDLYFPD</sequence>
<evidence type="ECO:0000256" key="7">
    <source>
        <dbReference type="ARBA" id="ARBA00022989"/>
    </source>
</evidence>
<feature type="compositionally biased region" description="Basic residues" evidence="11">
    <location>
        <begin position="63"/>
        <end position="74"/>
    </location>
</feature>
<evidence type="ECO:0000256" key="3">
    <source>
        <dbReference type="ARBA" id="ARBA00022676"/>
    </source>
</evidence>
<dbReference type="Proteomes" id="UP000789375">
    <property type="component" value="Unassembled WGS sequence"/>
</dbReference>
<dbReference type="EMBL" id="CAJVPP010000426">
    <property type="protein sequence ID" value="CAG8481432.1"/>
    <property type="molecule type" value="Genomic_DNA"/>
</dbReference>
<evidence type="ECO:0000256" key="6">
    <source>
        <dbReference type="ARBA" id="ARBA00022968"/>
    </source>
</evidence>
<dbReference type="Gene3D" id="3.90.550.50">
    <property type="match status" value="1"/>
</dbReference>
<evidence type="ECO:0000256" key="11">
    <source>
        <dbReference type="SAM" id="MobiDB-lite"/>
    </source>
</evidence>
<organism evidence="12 13">
    <name type="scientific">Funneliformis mosseae</name>
    <name type="common">Endomycorrhizal fungus</name>
    <name type="synonym">Glomus mosseae</name>
    <dbReference type="NCBI Taxonomy" id="27381"/>
    <lineage>
        <taxon>Eukaryota</taxon>
        <taxon>Fungi</taxon>
        <taxon>Fungi incertae sedis</taxon>
        <taxon>Mucoromycota</taxon>
        <taxon>Glomeromycotina</taxon>
        <taxon>Glomeromycetes</taxon>
        <taxon>Glomerales</taxon>
        <taxon>Glomeraceae</taxon>
        <taxon>Funneliformis</taxon>
    </lineage>
</organism>
<keyword evidence="9 10" id="KW-0472">Membrane</keyword>
<keyword evidence="4" id="KW-0808">Transferase</keyword>
<evidence type="ECO:0000256" key="8">
    <source>
        <dbReference type="ARBA" id="ARBA00023034"/>
    </source>
</evidence>
<reference evidence="12" key="1">
    <citation type="submission" date="2021-06" db="EMBL/GenBank/DDBJ databases">
        <authorList>
            <person name="Kallberg Y."/>
            <person name="Tangrot J."/>
            <person name="Rosling A."/>
        </authorList>
    </citation>
    <scope>NUCLEOTIDE SEQUENCE</scope>
    <source>
        <strain evidence="12">87-6 pot B 2015</strain>
    </source>
</reference>
<evidence type="ECO:0000256" key="4">
    <source>
        <dbReference type="ARBA" id="ARBA00022679"/>
    </source>
</evidence>
<dbReference type="AlphaFoldDB" id="A0A9N8WFW0"/>
<dbReference type="InterPro" id="IPR002659">
    <property type="entry name" value="Glyco_trans_31"/>
</dbReference>
<evidence type="ECO:0000313" key="13">
    <source>
        <dbReference type="Proteomes" id="UP000789375"/>
    </source>
</evidence>
<dbReference type="Pfam" id="PF01762">
    <property type="entry name" value="Galactosyl_T"/>
    <property type="match status" value="1"/>
</dbReference>